<protein>
    <submittedName>
        <fullName evidence="3">Uncharacterized protein</fullName>
    </submittedName>
</protein>
<name>A0A915CY97_9BILA</name>
<reference evidence="3" key="1">
    <citation type="submission" date="2022-11" db="UniProtKB">
        <authorList>
            <consortium name="WormBaseParasite"/>
        </authorList>
    </citation>
    <scope>IDENTIFICATION</scope>
</reference>
<dbReference type="AlphaFoldDB" id="A0A915CY97"/>
<accession>A0A915CY97</accession>
<dbReference type="WBParaSite" id="jg13858">
    <property type="protein sequence ID" value="jg13858"/>
    <property type="gene ID" value="jg13858"/>
</dbReference>
<dbReference type="Proteomes" id="UP000887574">
    <property type="component" value="Unplaced"/>
</dbReference>
<organism evidence="2 3">
    <name type="scientific">Ditylenchus dipsaci</name>
    <dbReference type="NCBI Taxonomy" id="166011"/>
    <lineage>
        <taxon>Eukaryota</taxon>
        <taxon>Metazoa</taxon>
        <taxon>Ecdysozoa</taxon>
        <taxon>Nematoda</taxon>
        <taxon>Chromadorea</taxon>
        <taxon>Rhabditida</taxon>
        <taxon>Tylenchina</taxon>
        <taxon>Tylenchomorpha</taxon>
        <taxon>Sphaerularioidea</taxon>
        <taxon>Anguinidae</taxon>
        <taxon>Anguininae</taxon>
        <taxon>Ditylenchus</taxon>
    </lineage>
</organism>
<sequence>MTVKRRANPLRALDTPLPSMLNGGAPPLPPPLVTAIAPPDSALPPFAYTDGLPFEASVSAAKVDNKDDASCSKTVDYRLPDPARRPMEVKVAGRSLFVDPNYVQNLSPMLTRFFVREMVAGKHKKWKASWRT</sequence>
<feature type="region of interest" description="Disordered" evidence="1">
    <location>
        <begin position="1"/>
        <end position="25"/>
    </location>
</feature>
<evidence type="ECO:0000313" key="2">
    <source>
        <dbReference type="Proteomes" id="UP000887574"/>
    </source>
</evidence>
<keyword evidence="2" id="KW-1185">Reference proteome</keyword>
<evidence type="ECO:0000313" key="3">
    <source>
        <dbReference type="WBParaSite" id="jg13858"/>
    </source>
</evidence>
<proteinExistence type="predicted"/>
<evidence type="ECO:0000256" key="1">
    <source>
        <dbReference type="SAM" id="MobiDB-lite"/>
    </source>
</evidence>